<dbReference type="PROSITE" id="PS50089">
    <property type="entry name" value="ZF_RING_2"/>
    <property type="match status" value="1"/>
</dbReference>
<evidence type="ECO:0000256" key="10">
    <source>
        <dbReference type="ARBA" id="ARBA00023204"/>
    </source>
</evidence>
<keyword evidence="12" id="KW-0479">Metal-binding</keyword>
<evidence type="ECO:0000256" key="11">
    <source>
        <dbReference type="ARBA" id="ARBA00023242"/>
    </source>
</evidence>
<evidence type="ECO:0000259" key="14">
    <source>
        <dbReference type="PROSITE" id="PS50089"/>
    </source>
</evidence>
<dbReference type="Gene3D" id="3.30.40.10">
    <property type="entry name" value="Zinc/RING finger domain, C3HC4 (zinc finger)"/>
    <property type="match status" value="1"/>
</dbReference>
<comment type="caution">
    <text evidence="15">The sequence shown here is derived from an EMBL/GenBank/DDBJ whole genome shotgun (WGS) entry which is preliminary data.</text>
</comment>
<dbReference type="EMBL" id="SBIQ01000017">
    <property type="protein sequence ID" value="KAF7684340.1"/>
    <property type="molecule type" value="Genomic_DNA"/>
</dbReference>
<gene>
    <name evidence="15" type="primary">RFWD3</name>
    <name evidence="15" type="ORF">TCON_0454</name>
</gene>
<dbReference type="PANTHER" id="PTHR16047">
    <property type="entry name" value="RFWD3 PROTEIN"/>
    <property type="match status" value="1"/>
</dbReference>
<dbReference type="InterPro" id="IPR001841">
    <property type="entry name" value="Znf_RING"/>
</dbReference>
<keyword evidence="16" id="KW-1185">Reference proteome</keyword>
<name>A0ABQ7I1J6_9MICR</name>
<evidence type="ECO:0000256" key="12">
    <source>
        <dbReference type="PROSITE-ProRule" id="PRU00175"/>
    </source>
</evidence>
<protein>
    <submittedName>
        <fullName evidence="15">E3 ubiquitin-protein ligase RFWD3</fullName>
    </submittedName>
</protein>
<keyword evidence="9" id="KW-0833">Ubl conjugation pathway</keyword>
<dbReference type="InterPro" id="IPR056527">
    <property type="entry name" value="WD40_RFWD3"/>
</dbReference>
<dbReference type="Pfam" id="PF13639">
    <property type="entry name" value="zf-RING_2"/>
    <property type="match status" value="1"/>
</dbReference>
<accession>A0ABQ7I1J6</accession>
<evidence type="ECO:0000256" key="3">
    <source>
        <dbReference type="ARBA" id="ARBA00004906"/>
    </source>
</evidence>
<evidence type="ECO:0000256" key="13">
    <source>
        <dbReference type="SAM" id="Coils"/>
    </source>
</evidence>
<keyword evidence="12" id="KW-0863">Zinc-finger</keyword>
<feature type="domain" description="RING-type" evidence="14">
    <location>
        <begin position="7"/>
        <end position="52"/>
    </location>
</feature>
<evidence type="ECO:0000256" key="2">
    <source>
        <dbReference type="ARBA" id="ARBA00004496"/>
    </source>
</evidence>
<dbReference type="InterPro" id="IPR037381">
    <property type="entry name" value="RFWD3"/>
</dbReference>
<comment type="subcellular location">
    <subcellularLocation>
        <location evidence="2">Cytoplasm</location>
    </subcellularLocation>
    <subcellularLocation>
        <location evidence="1">Nucleus</location>
    </subcellularLocation>
</comment>
<evidence type="ECO:0000256" key="1">
    <source>
        <dbReference type="ARBA" id="ARBA00004123"/>
    </source>
</evidence>
<evidence type="ECO:0000256" key="5">
    <source>
        <dbReference type="ARBA" id="ARBA00022574"/>
    </source>
</evidence>
<keyword evidence="13" id="KW-0175">Coiled coil</keyword>
<dbReference type="Pfam" id="PF23419">
    <property type="entry name" value="WD40_RFWD3"/>
    <property type="match status" value="1"/>
</dbReference>
<evidence type="ECO:0000256" key="4">
    <source>
        <dbReference type="ARBA" id="ARBA00022490"/>
    </source>
</evidence>
<sequence length="447" mass="51986">MDEGSQCPICYSSYTNTGGHRTVSLKCGHIFGDQCIDTWFGKKKTVLCPTCSRPSRKSDKRYIFATKILAFEAEKEKQLMNELYEETQKRIQKENEITQLTSTINYLNMEIDKLESLIKNEKEVIKYYKPKELVKQIRLNECGNIIEYEKMNNAIIICCKINDNIGFRKYRVDDWATNEFVPLFIDRGGCIKDCVVSPYNDGMVLVAYGKIIKLINCYNNNELVTYHCKYKVWSICFDNKERNIIYCGDECGFIYVFDLYCLTGSVGQLYVGSGPVHSIHKLDDILYCGTIEEVVEIEYKKDYKLVLKEKTRNTDVDDVIVYTHNLFITINEQSFNSIAQNMCITRVFGTSNMSITCYRTSNNEIIHKVDDKMLNKGYIQKKRVRDKINDGILYILNENQNQNELALIDIKDGRTIDQIKIKEEVSDYCINSDSIYILLKDRLLVYK</sequence>
<dbReference type="PANTHER" id="PTHR16047:SF7">
    <property type="entry name" value="E3 UBIQUITIN-PROTEIN LIGASE RFWD3"/>
    <property type="match status" value="1"/>
</dbReference>
<keyword evidence="10" id="KW-0234">DNA repair</keyword>
<keyword evidence="6" id="KW-0808">Transferase</keyword>
<keyword evidence="7" id="KW-0677">Repeat</keyword>
<dbReference type="SUPFAM" id="SSF57850">
    <property type="entry name" value="RING/U-box"/>
    <property type="match status" value="1"/>
</dbReference>
<evidence type="ECO:0000256" key="8">
    <source>
        <dbReference type="ARBA" id="ARBA00022763"/>
    </source>
</evidence>
<keyword evidence="5" id="KW-0853">WD repeat</keyword>
<dbReference type="InterPro" id="IPR013083">
    <property type="entry name" value="Znf_RING/FYVE/PHD"/>
</dbReference>
<evidence type="ECO:0000313" key="16">
    <source>
        <dbReference type="Proteomes" id="UP001516464"/>
    </source>
</evidence>
<feature type="coiled-coil region" evidence="13">
    <location>
        <begin position="70"/>
        <end position="124"/>
    </location>
</feature>
<dbReference type="SUPFAM" id="SSF69322">
    <property type="entry name" value="Tricorn protease domain 2"/>
    <property type="match status" value="1"/>
</dbReference>
<dbReference type="Proteomes" id="UP001516464">
    <property type="component" value="Unassembled WGS sequence"/>
</dbReference>
<reference evidence="15 16" key="1">
    <citation type="submission" date="2019-01" db="EMBL/GenBank/DDBJ databases">
        <title>Genomes sequencing and comparative genomics of infectious freshwater microsporidia, Cucumispora dikerogammari and Thelohania contejeani.</title>
        <authorList>
            <person name="Cormier A."/>
            <person name="Giraud I."/>
            <person name="Wattier R."/>
            <person name="Teixeira M."/>
            <person name="Grandjean F."/>
            <person name="Rigaud T."/>
            <person name="Cordaux R."/>
        </authorList>
    </citation>
    <scope>NUCLEOTIDE SEQUENCE [LARGE SCALE GENOMIC DNA]</scope>
    <source>
        <strain evidence="15">T1</strain>
        <tissue evidence="15">Spores</tissue>
    </source>
</reference>
<keyword evidence="12" id="KW-0862">Zinc</keyword>
<dbReference type="InterPro" id="IPR015943">
    <property type="entry name" value="WD40/YVTN_repeat-like_dom_sf"/>
</dbReference>
<organism evidence="15 16">
    <name type="scientific">Astathelohania contejeani</name>
    <dbReference type="NCBI Taxonomy" id="164912"/>
    <lineage>
        <taxon>Eukaryota</taxon>
        <taxon>Fungi</taxon>
        <taxon>Fungi incertae sedis</taxon>
        <taxon>Microsporidia</taxon>
        <taxon>Astathelohaniidae</taxon>
        <taxon>Astathelohania</taxon>
    </lineage>
</organism>
<evidence type="ECO:0000256" key="9">
    <source>
        <dbReference type="ARBA" id="ARBA00022786"/>
    </source>
</evidence>
<proteinExistence type="predicted"/>
<dbReference type="Gene3D" id="2.130.10.10">
    <property type="entry name" value="YVTN repeat-like/Quinoprotein amine dehydrogenase"/>
    <property type="match status" value="1"/>
</dbReference>
<keyword evidence="4" id="KW-0963">Cytoplasm</keyword>
<evidence type="ECO:0000256" key="7">
    <source>
        <dbReference type="ARBA" id="ARBA00022737"/>
    </source>
</evidence>
<evidence type="ECO:0000313" key="15">
    <source>
        <dbReference type="EMBL" id="KAF7684340.1"/>
    </source>
</evidence>
<comment type="pathway">
    <text evidence="3">Protein modification; protein ubiquitination.</text>
</comment>
<keyword evidence="11" id="KW-0539">Nucleus</keyword>
<evidence type="ECO:0000256" key="6">
    <source>
        <dbReference type="ARBA" id="ARBA00022679"/>
    </source>
</evidence>
<keyword evidence="8" id="KW-0227">DNA damage</keyword>
<dbReference type="SMART" id="SM00184">
    <property type="entry name" value="RING"/>
    <property type="match status" value="1"/>
</dbReference>